<proteinExistence type="predicted"/>
<feature type="repeat" description="ANK" evidence="3">
    <location>
        <begin position="262"/>
        <end position="294"/>
    </location>
</feature>
<organism evidence="5 6">
    <name type="scientific">Cichlidogyrus casuarinus</name>
    <dbReference type="NCBI Taxonomy" id="1844966"/>
    <lineage>
        <taxon>Eukaryota</taxon>
        <taxon>Metazoa</taxon>
        <taxon>Spiralia</taxon>
        <taxon>Lophotrochozoa</taxon>
        <taxon>Platyhelminthes</taxon>
        <taxon>Monogenea</taxon>
        <taxon>Monopisthocotylea</taxon>
        <taxon>Dactylogyridea</taxon>
        <taxon>Ancyrocephalidae</taxon>
        <taxon>Cichlidogyrus</taxon>
    </lineage>
</organism>
<evidence type="ECO:0000256" key="2">
    <source>
        <dbReference type="ARBA" id="ARBA00023043"/>
    </source>
</evidence>
<dbReference type="Gene3D" id="1.25.40.20">
    <property type="entry name" value="Ankyrin repeat-containing domain"/>
    <property type="match status" value="4"/>
</dbReference>
<comment type="caution">
    <text evidence="5">The sequence shown here is derived from an EMBL/GenBank/DDBJ whole genome shotgun (WGS) entry which is preliminary data.</text>
</comment>
<feature type="compositionally biased region" description="Acidic residues" evidence="4">
    <location>
        <begin position="160"/>
        <end position="171"/>
    </location>
</feature>
<evidence type="ECO:0000256" key="3">
    <source>
        <dbReference type="PROSITE-ProRule" id="PRU00023"/>
    </source>
</evidence>
<protein>
    <submittedName>
        <fullName evidence="5">Uncharacterized protein</fullName>
    </submittedName>
</protein>
<dbReference type="Pfam" id="PF12796">
    <property type="entry name" value="Ank_2"/>
    <property type="match status" value="4"/>
</dbReference>
<dbReference type="InterPro" id="IPR002110">
    <property type="entry name" value="Ankyrin_rpt"/>
</dbReference>
<accession>A0ABD2Q2I9</accession>
<dbReference type="PROSITE" id="PS50088">
    <property type="entry name" value="ANK_REPEAT"/>
    <property type="match status" value="6"/>
</dbReference>
<feature type="region of interest" description="Disordered" evidence="4">
    <location>
        <begin position="160"/>
        <end position="180"/>
    </location>
</feature>
<dbReference type="PROSITE" id="PS50297">
    <property type="entry name" value="ANK_REP_REGION"/>
    <property type="match status" value="5"/>
</dbReference>
<feature type="repeat" description="ANK" evidence="3">
    <location>
        <begin position="435"/>
        <end position="467"/>
    </location>
</feature>
<dbReference type="InterPro" id="IPR036770">
    <property type="entry name" value="Ankyrin_rpt-contain_sf"/>
</dbReference>
<dbReference type="SMART" id="SM00248">
    <property type="entry name" value="ANK"/>
    <property type="match status" value="13"/>
</dbReference>
<gene>
    <name evidence="5" type="ORF">Ciccas_008460</name>
</gene>
<feature type="repeat" description="ANK" evidence="3">
    <location>
        <begin position="335"/>
        <end position="367"/>
    </location>
</feature>
<keyword evidence="2 3" id="KW-0040">ANK repeat</keyword>
<keyword evidence="1" id="KW-0677">Repeat</keyword>
<evidence type="ECO:0000313" key="6">
    <source>
        <dbReference type="Proteomes" id="UP001626550"/>
    </source>
</evidence>
<feature type="repeat" description="ANK" evidence="3">
    <location>
        <begin position="402"/>
        <end position="434"/>
    </location>
</feature>
<dbReference type="SUPFAM" id="SSF48403">
    <property type="entry name" value="Ankyrin repeat"/>
    <property type="match status" value="2"/>
</dbReference>
<dbReference type="PANTHER" id="PTHR24126:SF14">
    <property type="entry name" value="ANK_REP_REGION DOMAIN-CONTAINING PROTEIN"/>
    <property type="match status" value="1"/>
</dbReference>
<name>A0ABD2Q2I9_9PLAT</name>
<dbReference type="PANTHER" id="PTHR24126">
    <property type="entry name" value="ANKYRIN REPEAT, PH AND SEC7 DOMAIN CONTAINING PROTEIN SECG-RELATED"/>
    <property type="match status" value="1"/>
</dbReference>
<dbReference type="Proteomes" id="UP001626550">
    <property type="component" value="Unassembled WGS sequence"/>
</dbReference>
<evidence type="ECO:0000256" key="4">
    <source>
        <dbReference type="SAM" id="MobiDB-lite"/>
    </source>
</evidence>
<evidence type="ECO:0000256" key="1">
    <source>
        <dbReference type="ARBA" id="ARBA00022737"/>
    </source>
</evidence>
<feature type="repeat" description="ANK" evidence="3">
    <location>
        <begin position="506"/>
        <end position="539"/>
    </location>
</feature>
<evidence type="ECO:0000313" key="5">
    <source>
        <dbReference type="EMBL" id="KAL3312941.1"/>
    </source>
</evidence>
<reference evidence="5 6" key="1">
    <citation type="submission" date="2024-11" db="EMBL/GenBank/DDBJ databases">
        <title>Adaptive evolution of stress response genes in parasites aligns with host niche diversity.</title>
        <authorList>
            <person name="Hahn C."/>
            <person name="Resl P."/>
        </authorList>
    </citation>
    <scope>NUCLEOTIDE SEQUENCE [LARGE SCALE GENOMIC DNA]</scope>
    <source>
        <strain evidence="5">EGGRZ-B1_66</strain>
        <tissue evidence="5">Body</tissue>
    </source>
</reference>
<dbReference type="AlphaFoldDB" id="A0ABD2Q2I9"/>
<keyword evidence="6" id="KW-1185">Reference proteome</keyword>
<sequence length="661" mass="75085">MYAYNSIHVPSNATQSQNLDQKKAQLFQWCVDGKCKEIRNFVEDNLERKNMLLEPNKHGVYCVHQAAGFGRLNILELLVEEYGADVNVVDENRWKPLHYAVRRKYTSQQKATVKMRDICQTKKLSEANNDLALFVTSDKFSRLVEEGVRKRSIAGLADLAEDSNEDDSSEESMDHSPDKGIIDNMKNRSFKFHPPVKYLMQKMSESDVHEDTLKQDFVNVLQHAIVHNNFEAVLEMIKHFSEHSTSDTSLSEMLNLQYESDNKWTTLHTAASHGFDEIVKVLLYYGADMGLLDERKWTPFHYAVAEGNSDAIRTFVSYAREKQDKYAVIDGLTDSPHTPMQLAIINGHISIVDYLLDEKVSLTTVENTSDTCLHLACKSNDVKLFDLIFEKDKSDLDKCNRLGQSPLHYAAIHDCDKVARRLIENEANLELYDYNKRTPLFLAVEHNSKKTLNVLLEKGVSFRIVDRSLKTCVFIAVEKDSLEALKILLTHIGDDFSILANKGDDRNRTPLHVAAEKGCIEAVNILLESAKADVFARDYQEETALHLAAQNGHKEVVKTLLGNTPRLLDQLDNKWDSALHKAAQAGQSSVVEFLLLTKTKFTKRNKSKKSALDLAALHGHLDVVRILVRETKSRYDTIRIKEILVSPTNECLNSCSYRVNL</sequence>
<feature type="repeat" description="ANK" evidence="3">
    <location>
        <begin position="540"/>
        <end position="561"/>
    </location>
</feature>
<dbReference type="Pfam" id="PF13637">
    <property type="entry name" value="Ank_4"/>
    <property type="match status" value="1"/>
</dbReference>
<dbReference type="EMBL" id="JBJKFK010001497">
    <property type="protein sequence ID" value="KAL3312941.1"/>
    <property type="molecule type" value="Genomic_DNA"/>
</dbReference>